<dbReference type="InterPro" id="IPR015413">
    <property type="entry name" value="Methionyl/Leucyl_tRNA_Synth"/>
</dbReference>
<gene>
    <name evidence="10" type="ORF">X975_09206</name>
</gene>
<evidence type="ECO:0000313" key="10">
    <source>
        <dbReference type="EMBL" id="KFM64632.1"/>
    </source>
</evidence>
<dbReference type="GO" id="GO:0006431">
    <property type="term" value="P:methionyl-tRNA aminoacylation"/>
    <property type="evidence" value="ECO:0007669"/>
    <property type="project" value="TreeGrafter"/>
</dbReference>
<dbReference type="FunFam" id="1.10.730.10:FF:000022">
    <property type="entry name" value="Methionyl-tRNA synthetase 2, mitochondrial"/>
    <property type="match status" value="1"/>
</dbReference>
<evidence type="ECO:0000256" key="4">
    <source>
        <dbReference type="ARBA" id="ARBA00022917"/>
    </source>
</evidence>
<dbReference type="GO" id="GO:0004825">
    <property type="term" value="F:methionine-tRNA ligase activity"/>
    <property type="evidence" value="ECO:0007669"/>
    <property type="project" value="InterPro"/>
</dbReference>
<name>A0A087THP3_STEMI</name>
<accession>A0A087THP3</accession>
<dbReference type="CDD" id="cd07957">
    <property type="entry name" value="Anticodon_Ia_Met"/>
    <property type="match status" value="1"/>
</dbReference>
<proteinExistence type="inferred from homology"/>
<keyword evidence="11" id="KW-1185">Reference proteome</keyword>
<keyword evidence="1 8" id="KW-0436">Ligase</keyword>
<comment type="similarity">
    <text evidence="8">Belongs to the class-I aminoacyl-tRNA synthetase family.</text>
</comment>
<dbReference type="SUPFAM" id="SSF47323">
    <property type="entry name" value="Anticodon-binding domain of a subclass of class I aminoacyl-tRNA synthetases"/>
    <property type="match status" value="1"/>
</dbReference>
<evidence type="ECO:0000256" key="6">
    <source>
        <dbReference type="ARBA" id="ARBA00026124"/>
    </source>
</evidence>
<keyword evidence="5 8" id="KW-0030">Aminoacyl-tRNA synthetase</keyword>
<keyword evidence="4 8" id="KW-0648">Protein biosynthesis</keyword>
<reference evidence="10 11" key="1">
    <citation type="submission" date="2013-11" db="EMBL/GenBank/DDBJ databases">
        <title>Genome sequencing of Stegodyphus mimosarum.</title>
        <authorList>
            <person name="Bechsgaard J."/>
        </authorList>
    </citation>
    <scope>NUCLEOTIDE SEQUENCE [LARGE SCALE GENOMIC DNA]</scope>
</reference>
<dbReference type="OrthoDB" id="24670at2759"/>
<dbReference type="Pfam" id="PF09334">
    <property type="entry name" value="tRNA-synt_1g"/>
    <property type="match status" value="1"/>
</dbReference>
<sequence>MLMNKYSCDGFRYFLLKASVPHSDTNYSEVKIHRMLNAELADTLGNLLNRACARALNPKQVFPHFSHEAFQKLTESNVRHLIEETSILPEKVQQHFLEGYFYRGLDCIMACLRDTNAFMQFNKPWELAKHTDNDSKEKLSTILHIALEVLRISGILLQPVIPTLSSSLLTRLGVPEDKRGWHNLQCFESYCNLHNPLVGQSLTPSSIPLFERRKQ</sequence>
<dbReference type="STRING" id="407821.A0A087THP3"/>
<dbReference type="OMA" id="RRIYYSH"/>
<feature type="non-terminal residue" evidence="10">
    <location>
        <position position="215"/>
    </location>
</feature>
<evidence type="ECO:0000256" key="8">
    <source>
        <dbReference type="RuleBase" id="RU363039"/>
    </source>
</evidence>
<dbReference type="PANTHER" id="PTHR43326:SF1">
    <property type="entry name" value="METHIONINE--TRNA LIGASE, MITOCHONDRIAL"/>
    <property type="match status" value="1"/>
</dbReference>
<dbReference type="PANTHER" id="PTHR43326">
    <property type="entry name" value="METHIONYL-TRNA SYNTHETASE"/>
    <property type="match status" value="1"/>
</dbReference>
<evidence type="ECO:0000313" key="11">
    <source>
        <dbReference type="Proteomes" id="UP000054359"/>
    </source>
</evidence>
<dbReference type="InterPro" id="IPR009080">
    <property type="entry name" value="tRNAsynth_Ia_anticodon-bd"/>
</dbReference>
<organism evidence="10 11">
    <name type="scientific">Stegodyphus mimosarum</name>
    <name type="common">African social velvet spider</name>
    <dbReference type="NCBI Taxonomy" id="407821"/>
    <lineage>
        <taxon>Eukaryota</taxon>
        <taxon>Metazoa</taxon>
        <taxon>Ecdysozoa</taxon>
        <taxon>Arthropoda</taxon>
        <taxon>Chelicerata</taxon>
        <taxon>Arachnida</taxon>
        <taxon>Araneae</taxon>
        <taxon>Araneomorphae</taxon>
        <taxon>Entelegynae</taxon>
        <taxon>Eresoidea</taxon>
        <taxon>Eresidae</taxon>
        <taxon>Stegodyphus</taxon>
    </lineage>
</organism>
<dbReference type="Gene3D" id="1.10.730.10">
    <property type="entry name" value="Isoleucyl-tRNA Synthetase, Domain 1"/>
    <property type="match status" value="1"/>
</dbReference>
<evidence type="ECO:0000256" key="5">
    <source>
        <dbReference type="ARBA" id="ARBA00023146"/>
    </source>
</evidence>
<keyword evidence="2 8" id="KW-0547">Nucleotide-binding</keyword>
<evidence type="ECO:0000256" key="3">
    <source>
        <dbReference type="ARBA" id="ARBA00022840"/>
    </source>
</evidence>
<feature type="domain" description="Methionyl/Leucyl tRNA synthetase" evidence="9">
    <location>
        <begin position="3"/>
        <end position="51"/>
    </location>
</feature>
<dbReference type="AlphaFoldDB" id="A0A087THP3"/>
<dbReference type="InterPro" id="IPR023457">
    <property type="entry name" value="Met-tRNA_synth_2"/>
</dbReference>
<evidence type="ECO:0000256" key="7">
    <source>
        <dbReference type="ARBA" id="ARBA00030331"/>
    </source>
</evidence>
<dbReference type="GO" id="GO:0005524">
    <property type="term" value="F:ATP binding"/>
    <property type="evidence" value="ECO:0007669"/>
    <property type="project" value="UniProtKB-KW"/>
</dbReference>
<evidence type="ECO:0000256" key="1">
    <source>
        <dbReference type="ARBA" id="ARBA00022598"/>
    </source>
</evidence>
<dbReference type="EMBL" id="KK115271">
    <property type="protein sequence ID" value="KFM64632.1"/>
    <property type="molecule type" value="Genomic_DNA"/>
</dbReference>
<protein>
    <recommendedName>
        <fullName evidence="6">Methionine--tRNA ligase, mitochondrial</fullName>
    </recommendedName>
    <alternativeName>
        <fullName evidence="7">Mitochondrial methionyl-tRNA synthetase</fullName>
    </alternativeName>
</protein>
<evidence type="ECO:0000259" key="9">
    <source>
        <dbReference type="Pfam" id="PF09334"/>
    </source>
</evidence>
<evidence type="ECO:0000256" key="2">
    <source>
        <dbReference type="ARBA" id="ARBA00022741"/>
    </source>
</evidence>
<keyword evidence="3 8" id="KW-0067">ATP-binding</keyword>
<dbReference type="Proteomes" id="UP000054359">
    <property type="component" value="Unassembled WGS sequence"/>
</dbReference>
<dbReference type="InterPro" id="IPR041872">
    <property type="entry name" value="Anticodon_Met"/>
</dbReference>